<dbReference type="CDD" id="cd03242">
    <property type="entry name" value="ABC_RecF"/>
    <property type="match status" value="1"/>
</dbReference>
<accession>A0A1J0ABE8</accession>
<dbReference type="STRING" id="1188229.GlitD10_0942"/>
<evidence type="ECO:0000256" key="2">
    <source>
        <dbReference type="ARBA" id="ARBA00008016"/>
    </source>
</evidence>
<evidence type="ECO:0000256" key="5">
    <source>
        <dbReference type="ARBA" id="ARBA00022705"/>
    </source>
</evidence>
<keyword evidence="6 9" id="KW-0547">Nucleotide-binding</keyword>
<evidence type="ECO:0000256" key="4">
    <source>
        <dbReference type="ARBA" id="ARBA00022490"/>
    </source>
</evidence>
<evidence type="ECO:0000256" key="1">
    <source>
        <dbReference type="ARBA" id="ARBA00004496"/>
    </source>
</evidence>
<evidence type="ECO:0000313" key="12">
    <source>
        <dbReference type="EMBL" id="APB33260.1"/>
    </source>
</evidence>
<sequence>MYLHQLNLWHFRNYTEQAITFNGNQTILLGDNAQGKSNLLEAILLLATLHSPRSQRDGDLIQFQQETARIQAQVIRQPDPAELSLILRASGRRTPAVNQQTQRRQMDFLGYLRTVFFSCLDLELVRGGPGQRRDWLDQTLVQLEPLYSQLLQDYQRVIRQRNALLRQETVTPAHLTPWNDLLIQTGTRLIRRRFRLLERLVPLAQTWHQRISQALEVLAISYAPCVPVLANENEAIREQFQHQLTAKLPAELAQKTTLVGPHRDEVHFGLNGHPARTYASQGQQRTLVLALKLAELELLETVLGETPVLLLDDVLAELDLKRQQQLLTVISERVQTIITTTDLERFYPPWLQAAQQFQVVQGQLFPR</sequence>
<dbReference type="KEGG" id="glt:GlitD10_0942"/>
<dbReference type="InterPro" id="IPR018078">
    <property type="entry name" value="DNA-binding_RecF_CS"/>
</dbReference>
<keyword evidence="4 9" id="KW-0963">Cytoplasm</keyword>
<dbReference type="OrthoDB" id="9803889at2"/>
<dbReference type="GO" id="GO:0003697">
    <property type="term" value="F:single-stranded DNA binding"/>
    <property type="evidence" value="ECO:0007669"/>
    <property type="project" value="UniProtKB-UniRule"/>
</dbReference>
<evidence type="ECO:0000256" key="7">
    <source>
        <dbReference type="ARBA" id="ARBA00022840"/>
    </source>
</evidence>
<dbReference type="PROSITE" id="PS00617">
    <property type="entry name" value="RECF_1"/>
    <property type="match status" value="1"/>
</dbReference>
<keyword evidence="9 10" id="KW-0742">SOS response</keyword>
<evidence type="ECO:0000256" key="8">
    <source>
        <dbReference type="ARBA" id="ARBA00023125"/>
    </source>
</evidence>
<dbReference type="InterPro" id="IPR003395">
    <property type="entry name" value="RecF/RecN/SMC_N"/>
</dbReference>
<gene>
    <name evidence="9 12" type="primary">recF</name>
    <name evidence="12" type="ORF">GlitD10_0942</name>
</gene>
<dbReference type="SUPFAM" id="SSF52540">
    <property type="entry name" value="P-loop containing nucleoside triphosphate hydrolases"/>
    <property type="match status" value="1"/>
</dbReference>
<proteinExistence type="inferred from homology"/>
<dbReference type="GO" id="GO:0009432">
    <property type="term" value="P:SOS response"/>
    <property type="evidence" value="ECO:0007669"/>
    <property type="project" value="UniProtKB-UniRule"/>
</dbReference>
<dbReference type="Pfam" id="PF02463">
    <property type="entry name" value="SMC_N"/>
    <property type="match status" value="1"/>
</dbReference>
<reference evidence="12 13" key="1">
    <citation type="submission" date="2016-10" db="EMBL/GenBank/DDBJ databases">
        <title>Description of Gloeomargarita lithophora gen. nov., sp. nov., a thylakoid-bearing basal-branching cyanobacterium with intracellular carbonates, and proposal for Gloeomargaritales ord. nov.</title>
        <authorList>
            <person name="Moreira D."/>
            <person name="Tavera R."/>
            <person name="Benzerara K."/>
            <person name="Skouri-Panet F."/>
            <person name="Couradeau E."/>
            <person name="Gerard E."/>
            <person name="Loussert C."/>
            <person name="Novelo E."/>
            <person name="Zivanovic Y."/>
            <person name="Lopez-Garcia P."/>
        </authorList>
    </citation>
    <scope>NUCLEOTIDE SEQUENCE [LARGE SCALE GENOMIC DNA]</scope>
    <source>
        <strain evidence="12 13">D10</strain>
    </source>
</reference>
<dbReference type="GO" id="GO:0005737">
    <property type="term" value="C:cytoplasm"/>
    <property type="evidence" value="ECO:0007669"/>
    <property type="project" value="UniProtKB-SubCell"/>
</dbReference>
<dbReference type="PANTHER" id="PTHR32182:SF0">
    <property type="entry name" value="DNA REPLICATION AND REPAIR PROTEIN RECF"/>
    <property type="match status" value="1"/>
</dbReference>
<keyword evidence="13" id="KW-1185">Reference proteome</keyword>
<dbReference type="GO" id="GO:0006302">
    <property type="term" value="P:double-strand break repair"/>
    <property type="evidence" value="ECO:0007669"/>
    <property type="project" value="TreeGrafter"/>
</dbReference>
<name>A0A1J0ABE8_9CYAN</name>
<dbReference type="RefSeq" id="WP_071453870.1">
    <property type="nucleotide sequence ID" value="NZ_CP017675.1"/>
</dbReference>
<dbReference type="Gene3D" id="1.20.1050.90">
    <property type="entry name" value="RecF/RecN/SMC, N-terminal domain"/>
    <property type="match status" value="1"/>
</dbReference>
<keyword evidence="9 10" id="KW-0227">DNA damage</keyword>
<dbReference type="InterPro" id="IPR027417">
    <property type="entry name" value="P-loop_NTPase"/>
</dbReference>
<dbReference type="AlphaFoldDB" id="A0A1J0ABE8"/>
<evidence type="ECO:0000259" key="11">
    <source>
        <dbReference type="Pfam" id="PF02463"/>
    </source>
</evidence>
<keyword evidence="9 10" id="KW-0234">DNA repair</keyword>
<feature type="domain" description="RecF/RecN/SMC N-terminal" evidence="11">
    <location>
        <begin position="2"/>
        <end position="342"/>
    </location>
</feature>
<feature type="binding site" evidence="9">
    <location>
        <begin position="30"/>
        <end position="37"/>
    </location>
    <ligand>
        <name>ATP</name>
        <dbReference type="ChEBI" id="CHEBI:30616"/>
    </ligand>
</feature>
<dbReference type="InterPro" id="IPR001238">
    <property type="entry name" value="DNA-binding_RecF"/>
</dbReference>
<comment type="subcellular location">
    <subcellularLocation>
        <location evidence="1 9 10">Cytoplasm</location>
    </subcellularLocation>
</comment>
<dbReference type="Gene3D" id="3.40.50.300">
    <property type="entry name" value="P-loop containing nucleotide triphosphate hydrolases"/>
    <property type="match status" value="1"/>
</dbReference>
<keyword evidence="7 9" id="KW-0067">ATP-binding</keyword>
<keyword evidence="5 9" id="KW-0235">DNA replication</keyword>
<dbReference type="EMBL" id="CP017675">
    <property type="protein sequence ID" value="APB33260.1"/>
    <property type="molecule type" value="Genomic_DNA"/>
</dbReference>
<dbReference type="HAMAP" id="MF_00365">
    <property type="entry name" value="RecF"/>
    <property type="match status" value="1"/>
</dbReference>
<dbReference type="NCBIfam" id="TIGR00611">
    <property type="entry name" value="recf"/>
    <property type="match status" value="1"/>
</dbReference>
<protein>
    <recommendedName>
        <fullName evidence="3 9">DNA replication and repair protein RecF</fullName>
    </recommendedName>
</protein>
<comment type="similarity">
    <text evidence="2 9 10">Belongs to the RecF family.</text>
</comment>
<dbReference type="PROSITE" id="PS00618">
    <property type="entry name" value="RECF_2"/>
    <property type="match status" value="1"/>
</dbReference>
<dbReference type="PANTHER" id="PTHR32182">
    <property type="entry name" value="DNA REPLICATION AND REPAIR PROTEIN RECF"/>
    <property type="match status" value="1"/>
</dbReference>
<organism evidence="12 13">
    <name type="scientific">Gloeomargarita lithophora Alchichica-D10</name>
    <dbReference type="NCBI Taxonomy" id="1188229"/>
    <lineage>
        <taxon>Bacteria</taxon>
        <taxon>Bacillati</taxon>
        <taxon>Cyanobacteriota</taxon>
        <taxon>Cyanophyceae</taxon>
        <taxon>Gloeomargaritales</taxon>
        <taxon>Gloeomargaritaceae</taxon>
        <taxon>Gloeomargarita</taxon>
    </lineage>
</organism>
<evidence type="ECO:0000256" key="9">
    <source>
        <dbReference type="HAMAP-Rule" id="MF_00365"/>
    </source>
</evidence>
<dbReference type="Proteomes" id="UP000180235">
    <property type="component" value="Chromosome"/>
</dbReference>
<dbReference type="GO" id="GO:0005524">
    <property type="term" value="F:ATP binding"/>
    <property type="evidence" value="ECO:0007669"/>
    <property type="project" value="UniProtKB-UniRule"/>
</dbReference>
<dbReference type="InterPro" id="IPR042174">
    <property type="entry name" value="RecF_2"/>
</dbReference>
<comment type="function">
    <text evidence="9 10">The RecF protein is involved in DNA metabolism; it is required for DNA replication and normal SOS inducibility. RecF binds preferentially to single-stranded, linear DNA. It also seems to bind ATP.</text>
</comment>
<evidence type="ECO:0000313" key="13">
    <source>
        <dbReference type="Proteomes" id="UP000180235"/>
    </source>
</evidence>
<evidence type="ECO:0000256" key="10">
    <source>
        <dbReference type="RuleBase" id="RU000578"/>
    </source>
</evidence>
<dbReference type="GO" id="GO:0000731">
    <property type="term" value="P:DNA synthesis involved in DNA repair"/>
    <property type="evidence" value="ECO:0007669"/>
    <property type="project" value="TreeGrafter"/>
</dbReference>
<dbReference type="GO" id="GO:0006260">
    <property type="term" value="P:DNA replication"/>
    <property type="evidence" value="ECO:0007669"/>
    <property type="project" value="UniProtKB-UniRule"/>
</dbReference>
<evidence type="ECO:0000256" key="6">
    <source>
        <dbReference type="ARBA" id="ARBA00022741"/>
    </source>
</evidence>
<keyword evidence="8 9" id="KW-0238">DNA-binding</keyword>
<evidence type="ECO:0000256" key="3">
    <source>
        <dbReference type="ARBA" id="ARBA00020170"/>
    </source>
</evidence>